<sequence>MATLNISPNQQESTNSRPEGGLQRNTVAKFKSYVQQQSIPLVTPPKSTIQKPLAIIQPIPSMTVTLLLSLTPSDESDLQSPHSNTSSYTASEVPDYSPVRKTLVDNDMEDQLLHNVASTLVDDHLAPTDSLVDPNHPSNDDIERELAEDDHNTFHTQQTPPTFQVVHSSILSINQWLILPPTYHLHMTILKPLICLLKKLSP</sequence>
<feature type="compositionally biased region" description="Polar residues" evidence="1">
    <location>
        <begin position="1"/>
        <end position="17"/>
    </location>
</feature>
<organism evidence="2 3">
    <name type="scientific">Vicia faba</name>
    <name type="common">Broad bean</name>
    <name type="synonym">Faba vulgaris</name>
    <dbReference type="NCBI Taxonomy" id="3906"/>
    <lineage>
        <taxon>Eukaryota</taxon>
        <taxon>Viridiplantae</taxon>
        <taxon>Streptophyta</taxon>
        <taxon>Embryophyta</taxon>
        <taxon>Tracheophyta</taxon>
        <taxon>Spermatophyta</taxon>
        <taxon>Magnoliopsida</taxon>
        <taxon>eudicotyledons</taxon>
        <taxon>Gunneridae</taxon>
        <taxon>Pentapetalae</taxon>
        <taxon>rosids</taxon>
        <taxon>fabids</taxon>
        <taxon>Fabales</taxon>
        <taxon>Fabaceae</taxon>
        <taxon>Papilionoideae</taxon>
        <taxon>50 kb inversion clade</taxon>
        <taxon>NPAAA clade</taxon>
        <taxon>Hologalegina</taxon>
        <taxon>IRL clade</taxon>
        <taxon>Fabeae</taxon>
        <taxon>Vicia</taxon>
    </lineage>
</organism>
<evidence type="ECO:0000313" key="3">
    <source>
        <dbReference type="Proteomes" id="UP001157006"/>
    </source>
</evidence>
<dbReference type="AlphaFoldDB" id="A0AAV1BAM9"/>
<evidence type="ECO:0000256" key="1">
    <source>
        <dbReference type="SAM" id="MobiDB-lite"/>
    </source>
</evidence>
<proteinExistence type="predicted"/>
<keyword evidence="3" id="KW-1185">Reference proteome</keyword>
<feature type="region of interest" description="Disordered" evidence="1">
    <location>
        <begin position="1"/>
        <end position="22"/>
    </location>
</feature>
<feature type="region of interest" description="Disordered" evidence="1">
    <location>
        <begin position="73"/>
        <end position="94"/>
    </location>
</feature>
<protein>
    <submittedName>
        <fullName evidence="2">Uncharacterized protein</fullName>
    </submittedName>
</protein>
<dbReference type="EMBL" id="OX451741">
    <property type="protein sequence ID" value="CAI8619386.1"/>
    <property type="molecule type" value="Genomic_DNA"/>
</dbReference>
<dbReference type="Proteomes" id="UP001157006">
    <property type="component" value="Chromosome 6"/>
</dbReference>
<gene>
    <name evidence="2" type="ORF">VFH_VI168520</name>
</gene>
<reference evidence="2 3" key="1">
    <citation type="submission" date="2023-01" db="EMBL/GenBank/DDBJ databases">
        <authorList>
            <person name="Kreplak J."/>
        </authorList>
    </citation>
    <scope>NUCLEOTIDE SEQUENCE [LARGE SCALE GENOMIC DNA]</scope>
</reference>
<feature type="compositionally biased region" description="Polar residues" evidence="1">
    <location>
        <begin position="73"/>
        <end position="90"/>
    </location>
</feature>
<accession>A0AAV1BAM9</accession>
<name>A0AAV1BAM9_VICFA</name>
<evidence type="ECO:0000313" key="2">
    <source>
        <dbReference type="EMBL" id="CAI8619386.1"/>
    </source>
</evidence>